<keyword evidence="2" id="KW-0732">Signal</keyword>
<feature type="chain" id="PRO_5004178002" description="SGNH hydrolase-type esterase domain-containing protein" evidence="2">
    <location>
        <begin position="35"/>
        <end position="505"/>
    </location>
</feature>
<dbReference type="Proteomes" id="UP000001055">
    <property type="component" value="Unassembled WGS sequence"/>
</dbReference>
<name>Q0ULQ4_PHANO</name>
<feature type="region of interest" description="Disordered" evidence="1">
    <location>
        <begin position="482"/>
        <end position="505"/>
    </location>
</feature>
<feature type="compositionally biased region" description="Basic and acidic residues" evidence="1">
    <location>
        <begin position="484"/>
        <end position="499"/>
    </location>
</feature>
<proteinExistence type="predicted"/>
<dbReference type="InterPro" id="IPR013830">
    <property type="entry name" value="SGNH_hydro"/>
</dbReference>
<dbReference type="PANTHER" id="PTHR30383:SF31">
    <property type="entry name" value="SGNH HYDROLASE-TYPE ESTERASE DOMAIN-CONTAINING PROTEIN-RELATED"/>
    <property type="match status" value="1"/>
</dbReference>
<evidence type="ECO:0000256" key="2">
    <source>
        <dbReference type="SAM" id="SignalP"/>
    </source>
</evidence>
<dbReference type="GeneID" id="5974544"/>
<accession>Q0ULQ4</accession>
<dbReference type="EMBL" id="CH445335">
    <property type="protein sequence ID" value="EAT84776.2"/>
    <property type="molecule type" value="Genomic_DNA"/>
</dbReference>
<evidence type="ECO:0000313" key="4">
    <source>
        <dbReference type="EMBL" id="EAT84776.2"/>
    </source>
</evidence>
<dbReference type="InterPro" id="IPR051532">
    <property type="entry name" value="Ester_Hydrolysis_Enzymes"/>
</dbReference>
<dbReference type="CDD" id="cd01833">
    <property type="entry name" value="XynB_like"/>
    <property type="match status" value="1"/>
</dbReference>
<dbReference type="KEGG" id="pno:SNOG_07310"/>
<dbReference type="InterPro" id="IPR028994">
    <property type="entry name" value="Integrin_alpha_N"/>
</dbReference>
<evidence type="ECO:0000256" key="1">
    <source>
        <dbReference type="SAM" id="MobiDB-lite"/>
    </source>
</evidence>
<dbReference type="PANTHER" id="PTHR30383">
    <property type="entry name" value="THIOESTERASE 1/PROTEASE 1/LYSOPHOSPHOLIPASE L1"/>
    <property type="match status" value="1"/>
</dbReference>
<dbReference type="AlphaFoldDB" id="Q0ULQ4"/>
<dbReference type="VEuPathDB" id="FungiDB:JI435_073100"/>
<dbReference type="SUPFAM" id="SSF69318">
    <property type="entry name" value="Integrin alpha N-terminal domain"/>
    <property type="match status" value="1"/>
</dbReference>
<reference evidence="5" key="1">
    <citation type="journal article" date="2007" name="Plant Cell">
        <title>Dothideomycete-plant interactions illuminated by genome sequencing and EST analysis of the wheat pathogen Stagonospora nodorum.</title>
        <authorList>
            <person name="Hane J.K."/>
            <person name="Lowe R.G."/>
            <person name="Solomon P.S."/>
            <person name="Tan K.C."/>
            <person name="Schoch C.L."/>
            <person name="Spatafora J.W."/>
            <person name="Crous P.W."/>
            <person name="Kodira C."/>
            <person name="Birren B.W."/>
            <person name="Galagan J.E."/>
            <person name="Torriani S.F."/>
            <person name="McDonald B.A."/>
            <person name="Oliver R.P."/>
        </authorList>
    </citation>
    <scope>NUCLEOTIDE SEQUENCE [LARGE SCALE GENOMIC DNA]</scope>
    <source>
        <strain evidence="5">SN15 / ATCC MYA-4574 / FGSC 10173</strain>
    </source>
</reference>
<dbReference type="Pfam" id="PF13472">
    <property type="entry name" value="Lipase_GDSL_2"/>
    <property type="match status" value="1"/>
</dbReference>
<sequence>MLNHRPSGHSRMGVHIVLLLLLTVQSLFVTSVPADLHTHCYFHDRGITDKSRRVDEKPLLRLMPLGASITQGWDIGTVESLQNGYCKPLRQELRHRGYAVNMVGSRAHGDFSDRQHEGWSGLKIDDVALKMLPVMTSQKPNLVLILLGSNDCFQGRRENNMDYARTMKDRMRTLIERVYSTSSDVTIILATIPPTTDAGNEPYIQTANAEYKELASELQGRGRKIELVDMYTTWLKPEDYSDSIHFKPQGYAKLAALFVDGFSRAEKKGWLTAPIDTGIGDSAGKFVDVGEWDGDGLCDILTVDRATGNVDMWRNTYKKGDASPTFGAPVRVVDRNLCPQTIPPSNQNDPAVRFGDLDGDLRVDVSWLNRPSGLETLPSTNRAQIKIAEGFSCSEHRWADVNGDGLVDFLAVEAESGNVILWINCGMVPSLTSGMLWEKRLGFWTPGKGKGANVHFPKLSRSGRADMHVVDEKTAQADTWFNDGECRGARDDGEVKDPGLPKIPA</sequence>
<dbReference type="STRING" id="321614.Q0ULQ4"/>
<organism evidence="4 5">
    <name type="scientific">Phaeosphaeria nodorum (strain SN15 / ATCC MYA-4574 / FGSC 10173)</name>
    <name type="common">Glume blotch fungus</name>
    <name type="synonym">Parastagonospora nodorum</name>
    <dbReference type="NCBI Taxonomy" id="321614"/>
    <lineage>
        <taxon>Eukaryota</taxon>
        <taxon>Fungi</taxon>
        <taxon>Dikarya</taxon>
        <taxon>Ascomycota</taxon>
        <taxon>Pezizomycotina</taxon>
        <taxon>Dothideomycetes</taxon>
        <taxon>Pleosporomycetidae</taxon>
        <taxon>Pleosporales</taxon>
        <taxon>Pleosporineae</taxon>
        <taxon>Phaeosphaeriaceae</taxon>
        <taxon>Parastagonospora</taxon>
    </lineage>
</organism>
<dbReference type="GO" id="GO:0004622">
    <property type="term" value="F:phosphatidylcholine lysophospholipase activity"/>
    <property type="evidence" value="ECO:0000318"/>
    <property type="project" value="GO_Central"/>
</dbReference>
<evidence type="ECO:0000259" key="3">
    <source>
        <dbReference type="Pfam" id="PF13472"/>
    </source>
</evidence>
<dbReference type="RefSeq" id="XP_001797651.1">
    <property type="nucleotide sequence ID" value="XM_001797599.1"/>
</dbReference>
<feature type="domain" description="SGNH hydrolase-type esterase" evidence="3">
    <location>
        <begin position="65"/>
        <end position="252"/>
    </location>
</feature>
<dbReference type="InParanoid" id="Q0ULQ4"/>
<protein>
    <recommendedName>
        <fullName evidence="3">SGNH hydrolase-type esterase domain-containing protein</fullName>
    </recommendedName>
</protein>
<gene>
    <name evidence="4" type="ORF">SNOG_07310</name>
</gene>
<dbReference type="InterPro" id="IPR036514">
    <property type="entry name" value="SGNH_hydro_sf"/>
</dbReference>
<dbReference type="SUPFAM" id="SSF52266">
    <property type="entry name" value="SGNH hydrolase"/>
    <property type="match status" value="1"/>
</dbReference>
<dbReference type="Gene3D" id="3.40.50.1110">
    <property type="entry name" value="SGNH hydrolase"/>
    <property type="match status" value="1"/>
</dbReference>
<feature type="signal peptide" evidence="2">
    <location>
        <begin position="1"/>
        <end position="34"/>
    </location>
</feature>
<evidence type="ECO:0000313" key="5">
    <source>
        <dbReference type="Proteomes" id="UP000001055"/>
    </source>
</evidence>